<keyword evidence="2" id="KW-1185">Reference proteome</keyword>
<proteinExistence type="predicted"/>
<organism evidence="1 2">
    <name type="scientific">Halopenitus persicus</name>
    <dbReference type="NCBI Taxonomy" id="1048396"/>
    <lineage>
        <taxon>Archaea</taxon>
        <taxon>Methanobacteriati</taxon>
        <taxon>Methanobacteriota</taxon>
        <taxon>Stenosarchaea group</taxon>
        <taxon>Halobacteria</taxon>
        <taxon>Halobacteriales</taxon>
        <taxon>Haloferacaceae</taxon>
        <taxon>Halopenitus</taxon>
    </lineage>
</organism>
<accession>A0A1H3NQC6</accession>
<dbReference type="EMBL" id="FNPC01000014">
    <property type="protein sequence ID" value="SDY91126.1"/>
    <property type="molecule type" value="Genomic_DNA"/>
</dbReference>
<sequence length="82" mass="9551">MQIERQRLMILLNALYDQDVESIPVNHPCEDIGELSQITLNQAKQTHHTCRHFLAYKRDDSAEPRRDLQLGGELLQRSDSCF</sequence>
<protein>
    <submittedName>
        <fullName evidence="1">Uncharacterized protein</fullName>
    </submittedName>
</protein>
<reference evidence="2" key="1">
    <citation type="submission" date="2016-10" db="EMBL/GenBank/DDBJ databases">
        <authorList>
            <person name="Varghese N."/>
            <person name="Submissions S."/>
        </authorList>
    </citation>
    <scope>NUCLEOTIDE SEQUENCE [LARGE SCALE GENOMIC DNA]</scope>
    <source>
        <strain evidence="2">DC30,IBRC 10041,KCTC 4046</strain>
    </source>
</reference>
<evidence type="ECO:0000313" key="2">
    <source>
        <dbReference type="Proteomes" id="UP000199079"/>
    </source>
</evidence>
<dbReference type="Proteomes" id="UP000199079">
    <property type="component" value="Unassembled WGS sequence"/>
</dbReference>
<evidence type="ECO:0000313" key="1">
    <source>
        <dbReference type="EMBL" id="SDY91126.1"/>
    </source>
</evidence>
<dbReference type="AlphaFoldDB" id="A0A1H3NQC6"/>
<name>A0A1H3NQC6_9EURY</name>
<gene>
    <name evidence="1" type="ORF">SAMN05216564_11434</name>
</gene>